<proteinExistence type="inferred from homology"/>
<evidence type="ECO:0000259" key="5">
    <source>
        <dbReference type="PROSITE" id="PS51186"/>
    </source>
</evidence>
<gene>
    <name evidence="6" type="primary">rimI</name>
    <name evidence="6" type="ORF">ENJ61_05620</name>
</gene>
<dbReference type="PROSITE" id="PS51186">
    <property type="entry name" value="GNAT"/>
    <property type="match status" value="1"/>
</dbReference>
<keyword evidence="3" id="KW-0808">Transferase</keyword>
<evidence type="ECO:0000256" key="1">
    <source>
        <dbReference type="ARBA" id="ARBA00005395"/>
    </source>
</evidence>
<dbReference type="AlphaFoldDB" id="A0A7C5LAP5"/>
<evidence type="ECO:0000256" key="4">
    <source>
        <dbReference type="ARBA" id="ARBA00023315"/>
    </source>
</evidence>
<dbReference type="InterPro" id="IPR050680">
    <property type="entry name" value="YpeA/RimI_acetyltransf"/>
</dbReference>
<dbReference type="NCBIfam" id="TIGR01575">
    <property type="entry name" value="rimI"/>
    <property type="match status" value="1"/>
</dbReference>
<dbReference type="PANTHER" id="PTHR43420">
    <property type="entry name" value="ACETYLTRANSFERASE"/>
    <property type="match status" value="1"/>
</dbReference>
<feature type="domain" description="N-acetyltransferase" evidence="5">
    <location>
        <begin position="3"/>
        <end position="146"/>
    </location>
</feature>
<name>A0A7C5LAP5_AQUAO</name>
<dbReference type="SUPFAM" id="SSF55729">
    <property type="entry name" value="Acyl-CoA N-acyltransferases (Nat)"/>
    <property type="match status" value="1"/>
</dbReference>
<sequence length="166" mass="19215">MGVRVREMTELDLEAVYSINRRSFASDAWSRDAIEREFRLPYSKRFVLEIDGEVVGYTFVWLIRGEAFIMTFAVDPDHRGRGLGKMFLKKVIDSLSPQVESFTLDVRKSNLPAIRLYRSVGFSVVRERPRFYSDGENALVMELRVGKIECDEGDKREKAHTSDRGR</sequence>
<dbReference type="Gene3D" id="3.40.630.30">
    <property type="match status" value="1"/>
</dbReference>
<organism evidence="6">
    <name type="scientific">Aquifex aeolicus</name>
    <dbReference type="NCBI Taxonomy" id="63363"/>
    <lineage>
        <taxon>Bacteria</taxon>
        <taxon>Pseudomonadati</taxon>
        <taxon>Aquificota</taxon>
        <taxon>Aquificia</taxon>
        <taxon>Aquificales</taxon>
        <taxon>Aquificaceae</taxon>
        <taxon>Aquifex</taxon>
    </lineage>
</organism>
<evidence type="ECO:0000256" key="3">
    <source>
        <dbReference type="ARBA" id="ARBA00022679"/>
    </source>
</evidence>
<dbReference type="EMBL" id="DRNB01000203">
    <property type="protein sequence ID" value="HHJ64370.1"/>
    <property type="molecule type" value="Genomic_DNA"/>
</dbReference>
<dbReference type="InterPro" id="IPR016181">
    <property type="entry name" value="Acyl_CoA_acyltransferase"/>
</dbReference>
<comment type="caution">
    <text evidence="6">The sequence shown here is derived from an EMBL/GenBank/DDBJ whole genome shotgun (WGS) entry which is preliminary data.</text>
</comment>
<reference evidence="6" key="1">
    <citation type="journal article" date="2020" name="mSystems">
        <title>Genome- and Community-Level Interaction Insights into Carbon Utilization and Element Cycling Functions of Hydrothermarchaeota in Hydrothermal Sediment.</title>
        <authorList>
            <person name="Zhou Z."/>
            <person name="Liu Y."/>
            <person name="Xu W."/>
            <person name="Pan J."/>
            <person name="Luo Z.H."/>
            <person name="Li M."/>
        </authorList>
    </citation>
    <scope>NUCLEOTIDE SEQUENCE [LARGE SCALE GENOMIC DNA]</scope>
    <source>
        <strain evidence="6">HyVt-501</strain>
    </source>
</reference>
<accession>A0A7C5LAP5</accession>
<keyword evidence="4" id="KW-0012">Acyltransferase</keyword>
<dbReference type="Proteomes" id="UP000885792">
    <property type="component" value="Unassembled WGS sequence"/>
</dbReference>
<keyword evidence="2" id="KW-0963">Cytoplasm</keyword>
<dbReference type="GO" id="GO:0008080">
    <property type="term" value="F:N-acetyltransferase activity"/>
    <property type="evidence" value="ECO:0007669"/>
    <property type="project" value="InterPro"/>
</dbReference>
<comment type="similarity">
    <text evidence="1">Belongs to the acetyltransferase family. RimI subfamily.</text>
</comment>
<protein>
    <submittedName>
        <fullName evidence="6">Ribosomal-protein-alanine N-acetyltransferase</fullName>
    </submittedName>
</protein>
<dbReference type="Pfam" id="PF00583">
    <property type="entry name" value="Acetyltransf_1"/>
    <property type="match status" value="1"/>
</dbReference>
<evidence type="ECO:0000256" key="2">
    <source>
        <dbReference type="ARBA" id="ARBA00022490"/>
    </source>
</evidence>
<dbReference type="PANTHER" id="PTHR43420:SF44">
    <property type="entry name" value="ACETYLTRANSFERASE YPEA"/>
    <property type="match status" value="1"/>
</dbReference>
<dbReference type="InterPro" id="IPR006464">
    <property type="entry name" value="AcTrfase_RimI/Ard1"/>
</dbReference>
<evidence type="ECO:0000313" key="6">
    <source>
        <dbReference type="EMBL" id="HHJ64370.1"/>
    </source>
</evidence>
<dbReference type="InterPro" id="IPR000182">
    <property type="entry name" value="GNAT_dom"/>
</dbReference>
<dbReference type="CDD" id="cd04301">
    <property type="entry name" value="NAT_SF"/>
    <property type="match status" value="1"/>
</dbReference>